<dbReference type="CDD" id="cd01335">
    <property type="entry name" value="Radical_SAM"/>
    <property type="match status" value="1"/>
</dbReference>
<keyword evidence="2" id="KW-0479">Metal-binding</keyword>
<keyword evidence="1" id="KW-0949">S-adenosyl-L-methionine</keyword>
<dbReference type="RefSeq" id="WP_226395275.1">
    <property type="nucleotide sequence ID" value="NZ_JADCKL010000011.1"/>
</dbReference>
<evidence type="ECO:0000256" key="4">
    <source>
        <dbReference type="ARBA" id="ARBA00023014"/>
    </source>
</evidence>
<dbReference type="PANTHER" id="PTHR11228">
    <property type="entry name" value="RADICAL SAM DOMAIN PROTEIN"/>
    <property type="match status" value="1"/>
</dbReference>
<dbReference type="Pfam" id="PF04055">
    <property type="entry name" value="Radical_SAM"/>
    <property type="match status" value="1"/>
</dbReference>
<evidence type="ECO:0000256" key="1">
    <source>
        <dbReference type="ARBA" id="ARBA00022691"/>
    </source>
</evidence>
<reference evidence="6 7" key="1">
    <citation type="submission" date="2020-10" db="EMBL/GenBank/DDBJ databases">
        <title>ChiBAC.</title>
        <authorList>
            <person name="Zenner C."/>
            <person name="Hitch T.C.A."/>
            <person name="Clavel T."/>
        </authorList>
    </citation>
    <scope>NUCLEOTIDE SEQUENCE [LARGE SCALE GENOMIC DNA]</scope>
    <source>
        <strain evidence="6 7">DSM 108991</strain>
    </source>
</reference>
<dbReference type="InterPro" id="IPR007197">
    <property type="entry name" value="rSAM"/>
</dbReference>
<dbReference type="InterPro" id="IPR023885">
    <property type="entry name" value="4Fe4S-binding_SPASM_dom"/>
</dbReference>
<dbReference type="Proteomes" id="UP000758652">
    <property type="component" value="Unassembled WGS sequence"/>
</dbReference>
<name>A0ABR9RLL4_9FIRM</name>
<protein>
    <submittedName>
        <fullName evidence="6">Radical SAM protein</fullName>
    </submittedName>
</protein>
<dbReference type="PANTHER" id="PTHR11228:SF7">
    <property type="entry name" value="PQQA PEPTIDE CYCLASE"/>
    <property type="match status" value="1"/>
</dbReference>
<proteinExistence type="predicted"/>
<dbReference type="PROSITE" id="PS51918">
    <property type="entry name" value="RADICAL_SAM"/>
    <property type="match status" value="1"/>
</dbReference>
<keyword evidence="4" id="KW-0411">Iron-sulfur</keyword>
<accession>A0ABR9RLL4</accession>
<comment type="caution">
    <text evidence="6">The sequence shown here is derived from an EMBL/GenBank/DDBJ whole genome shotgun (WGS) entry which is preliminary data.</text>
</comment>
<keyword evidence="3" id="KW-0408">Iron</keyword>
<dbReference type="InterPro" id="IPR013785">
    <property type="entry name" value="Aldolase_TIM"/>
</dbReference>
<gene>
    <name evidence="6" type="ORF">INF30_11435</name>
</gene>
<evidence type="ECO:0000313" key="6">
    <source>
        <dbReference type="EMBL" id="MBE5063864.1"/>
    </source>
</evidence>
<dbReference type="Pfam" id="PF13186">
    <property type="entry name" value="SPASM"/>
    <property type="match status" value="1"/>
</dbReference>
<dbReference type="Gene3D" id="3.20.20.70">
    <property type="entry name" value="Aldolase class I"/>
    <property type="match status" value="1"/>
</dbReference>
<evidence type="ECO:0000256" key="2">
    <source>
        <dbReference type="ARBA" id="ARBA00022723"/>
    </source>
</evidence>
<evidence type="ECO:0000259" key="5">
    <source>
        <dbReference type="PROSITE" id="PS51918"/>
    </source>
</evidence>
<keyword evidence="7" id="KW-1185">Reference proteome</keyword>
<dbReference type="SUPFAM" id="SSF102114">
    <property type="entry name" value="Radical SAM enzymes"/>
    <property type="match status" value="1"/>
</dbReference>
<dbReference type="InterPro" id="IPR050377">
    <property type="entry name" value="Radical_SAM_PqqE_MftC-like"/>
</dbReference>
<sequence>MERLKNLPCISENKKVIILNPENKRWVKMPVDLYNHYLNKAGGVNILCDYLNRKYRLFEKNNIELPVLKSVYFAVTGRCNLCCSFCTMNSSPVTSMENDLTLDEIRNIVLPKLEQLEPQKIVLTGGEPFVRADMIEIISMLNNYFDKNIITLQTNGLLINKADVAFLSDNIGAIEFSIENLFDNRNNLNKMKQIFELLKNKKTVISFSFVAHNATKRYLGKALELCDEFNAYFILRPLSMLGRAKDQHKSDTMQDEREVVLLYIEALKYIIKLRCFTKNICGLFLEQPVLRKKCGAFGNIVALQPDGTIYMCENLRKYRYELGNIRTDSVPQIKNAIKIKMSSRNFRQEFLIKPSVCQDCIVRFFCSGPCVAESVAFNDNSCRIRKWLLEFNVFYADAKKTLEENMRSLLLFLESKYHETYF</sequence>
<dbReference type="SFLD" id="SFLDS00029">
    <property type="entry name" value="Radical_SAM"/>
    <property type="match status" value="1"/>
</dbReference>
<dbReference type="SFLD" id="SFLDG01067">
    <property type="entry name" value="SPASM/twitch_domain_containing"/>
    <property type="match status" value="1"/>
</dbReference>
<evidence type="ECO:0000313" key="7">
    <source>
        <dbReference type="Proteomes" id="UP000758652"/>
    </source>
</evidence>
<organism evidence="6 7">
    <name type="scientific">Claveliimonas monacensis</name>
    <dbReference type="NCBI Taxonomy" id="2779351"/>
    <lineage>
        <taxon>Bacteria</taxon>
        <taxon>Bacillati</taxon>
        <taxon>Bacillota</taxon>
        <taxon>Clostridia</taxon>
        <taxon>Lachnospirales</taxon>
        <taxon>Lachnospiraceae</taxon>
        <taxon>Claveliimonas</taxon>
    </lineage>
</organism>
<feature type="domain" description="Radical SAM core" evidence="5">
    <location>
        <begin position="63"/>
        <end position="274"/>
    </location>
</feature>
<dbReference type="EMBL" id="JADCKL010000011">
    <property type="protein sequence ID" value="MBE5063864.1"/>
    <property type="molecule type" value="Genomic_DNA"/>
</dbReference>
<dbReference type="InterPro" id="IPR058240">
    <property type="entry name" value="rSAM_sf"/>
</dbReference>
<dbReference type="SFLD" id="SFLDG01386">
    <property type="entry name" value="main_SPASM_domain-containing"/>
    <property type="match status" value="1"/>
</dbReference>
<dbReference type="NCBIfam" id="TIGR04085">
    <property type="entry name" value="rSAM_more_4Fe4S"/>
    <property type="match status" value="1"/>
</dbReference>
<evidence type="ECO:0000256" key="3">
    <source>
        <dbReference type="ARBA" id="ARBA00023004"/>
    </source>
</evidence>